<sequence length="82" mass="9105">MPQSFRMPSLTEFAQRRIVVVKSSLEASLTTDLHIRSVLGNDQSKSAQIDSKTVEEFKDCADFSNCLHDFGAGSECLHNILC</sequence>
<accession>A3ZXB6</accession>
<evidence type="ECO:0000313" key="1">
    <source>
        <dbReference type="EMBL" id="EAQ78847.1"/>
    </source>
</evidence>
<organism evidence="1 2">
    <name type="scientific">Blastopirellula marina DSM 3645</name>
    <dbReference type="NCBI Taxonomy" id="314230"/>
    <lineage>
        <taxon>Bacteria</taxon>
        <taxon>Pseudomonadati</taxon>
        <taxon>Planctomycetota</taxon>
        <taxon>Planctomycetia</taxon>
        <taxon>Pirellulales</taxon>
        <taxon>Pirellulaceae</taxon>
        <taxon>Blastopirellula</taxon>
    </lineage>
</organism>
<dbReference type="HOGENOM" id="CLU_2551544_0_0_0"/>
<dbReference type="EMBL" id="AANZ01000018">
    <property type="protein sequence ID" value="EAQ78847.1"/>
    <property type="molecule type" value="Genomic_DNA"/>
</dbReference>
<dbReference type="Proteomes" id="UP000004358">
    <property type="component" value="Unassembled WGS sequence"/>
</dbReference>
<protein>
    <submittedName>
        <fullName evidence="1">Uncharacterized protein</fullName>
    </submittedName>
</protein>
<proteinExistence type="predicted"/>
<dbReference type="STRING" id="314230.DSM3645_30136"/>
<reference evidence="1 2" key="1">
    <citation type="submission" date="2006-02" db="EMBL/GenBank/DDBJ databases">
        <authorList>
            <person name="Amann R."/>
            <person name="Ferriera S."/>
            <person name="Johnson J."/>
            <person name="Kravitz S."/>
            <person name="Halpern A."/>
            <person name="Remington K."/>
            <person name="Beeson K."/>
            <person name="Tran B."/>
            <person name="Rogers Y.-H."/>
            <person name="Friedman R."/>
            <person name="Venter J.C."/>
        </authorList>
    </citation>
    <scope>NUCLEOTIDE SEQUENCE [LARGE SCALE GENOMIC DNA]</scope>
    <source>
        <strain evidence="1 2">DSM 3645</strain>
    </source>
</reference>
<evidence type="ECO:0000313" key="2">
    <source>
        <dbReference type="Proteomes" id="UP000004358"/>
    </source>
</evidence>
<dbReference type="AlphaFoldDB" id="A3ZXB6"/>
<comment type="caution">
    <text evidence="1">The sequence shown here is derived from an EMBL/GenBank/DDBJ whole genome shotgun (WGS) entry which is preliminary data.</text>
</comment>
<name>A3ZXB6_9BACT</name>
<gene>
    <name evidence="1" type="ORF">DSM3645_30136</name>
</gene>